<dbReference type="Gene3D" id="3.40.50.150">
    <property type="entry name" value="Vaccinia Virus protein VP39"/>
    <property type="match status" value="1"/>
</dbReference>
<feature type="binding site" evidence="6">
    <location>
        <position position="180"/>
    </location>
    <ligand>
        <name>S-adenosyl-L-methionine</name>
        <dbReference type="ChEBI" id="CHEBI:59789"/>
    </ligand>
</feature>
<accession>A0A2N5XM27</accession>
<dbReference type="GO" id="GO:0032259">
    <property type="term" value="P:methylation"/>
    <property type="evidence" value="ECO:0007669"/>
    <property type="project" value="UniProtKB-KW"/>
</dbReference>
<dbReference type="RefSeq" id="WP_101532025.1">
    <property type="nucleotide sequence ID" value="NZ_JBFHIU010000027.1"/>
</dbReference>
<keyword evidence="7" id="KW-0687">Ribonucleoprotein</keyword>
<dbReference type="EMBL" id="PKUQ01000050">
    <property type="protein sequence ID" value="PLW75535.1"/>
    <property type="molecule type" value="Genomic_DNA"/>
</dbReference>
<evidence type="ECO:0000313" key="8">
    <source>
        <dbReference type="EMBL" id="PLW78942.1"/>
    </source>
</evidence>
<evidence type="ECO:0000256" key="1">
    <source>
        <dbReference type="ARBA" id="ARBA00009741"/>
    </source>
</evidence>
<comment type="similarity">
    <text evidence="1 6">Belongs to the methyltransferase superfamily. PrmA family.</text>
</comment>
<keyword evidence="9" id="KW-1185">Reference proteome</keyword>
<evidence type="ECO:0000256" key="4">
    <source>
        <dbReference type="ARBA" id="ARBA00022679"/>
    </source>
</evidence>
<dbReference type="OrthoDB" id="9785995at2"/>
<dbReference type="EMBL" id="PKUQ01000001">
    <property type="protein sequence ID" value="PLW78942.1"/>
    <property type="molecule type" value="Genomic_DNA"/>
</dbReference>
<keyword evidence="4 6" id="KW-0808">Transferase</keyword>
<keyword evidence="7" id="KW-0689">Ribosomal protein</keyword>
<name>A0A2N5XM27_9HYPH</name>
<feature type="binding site" evidence="6">
    <location>
        <position position="158"/>
    </location>
    <ligand>
        <name>S-adenosyl-L-methionine</name>
        <dbReference type="ChEBI" id="CHEBI:59789"/>
    </ligand>
</feature>
<comment type="subcellular location">
    <subcellularLocation>
        <location evidence="6">Cytoplasm</location>
    </subcellularLocation>
</comment>
<gene>
    <name evidence="6" type="primary">prmA</name>
    <name evidence="8" type="ORF">C0081_01505</name>
    <name evidence="7" type="ORF">C0081_19545</name>
</gene>
<evidence type="ECO:0000256" key="6">
    <source>
        <dbReference type="HAMAP-Rule" id="MF_00735"/>
    </source>
</evidence>
<evidence type="ECO:0000313" key="9">
    <source>
        <dbReference type="Proteomes" id="UP000234881"/>
    </source>
</evidence>
<dbReference type="NCBIfam" id="NF001784">
    <property type="entry name" value="PRK00517.2-1"/>
    <property type="match status" value="1"/>
</dbReference>
<feature type="binding site" evidence="6">
    <location>
        <position position="227"/>
    </location>
    <ligand>
        <name>S-adenosyl-L-methionine</name>
        <dbReference type="ChEBI" id="CHEBI:59789"/>
    </ligand>
</feature>
<dbReference type="InterPro" id="IPR050078">
    <property type="entry name" value="Ribosomal_L11_MeTrfase_PrmA"/>
</dbReference>
<keyword evidence="2 6" id="KW-0963">Cytoplasm</keyword>
<dbReference type="AlphaFoldDB" id="A0A2N5XM27"/>
<dbReference type="GO" id="GO:0005737">
    <property type="term" value="C:cytoplasm"/>
    <property type="evidence" value="ECO:0007669"/>
    <property type="project" value="UniProtKB-SubCell"/>
</dbReference>
<proteinExistence type="inferred from homology"/>
<dbReference type="EC" id="2.1.1.-" evidence="6"/>
<evidence type="ECO:0000256" key="3">
    <source>
        <dbReference type="ARBA" id="ARBA00022603"/>
    </source>
</evidence>
<comment type="catalytic activity">
    <reaction evidence="6">
        <text>L-lysyl-[protein] + 3 S-adenosyl-L-methionine = N(6),N(6),N(6)-trimethyl-L-lysyl-[protein] + 3 S-adenosyl-L-homocysteine + 3 H(+)</text>
        <dbReference type="Rhea" id="RHEA:54192"/>
        <dbReference type="Rhea" id="RHEA-COMP:9752"/>
        <dbReference type="Rhea" id="RHEA-COMP:13826"/>
        <dbReference type="ChEBI" id="CHEBI:15378"/>
        <dbReference type="ChEBI" id="CHEBI:29969"/>
        <dbReference type="ChEBI" id="CHEBI:57856"/>
        <dbReference type="ChEBI" id="CHEBI:59789"/>
        <dbReference type="ChEBI" id="CHEBI:61961"/>
    </reaction>
</comment>
<dbReference type="HAMAP" id="MF_00735">
    <property type="entry name" value="Methyltr_PrmA"/>
    <property type="match status" value="1"/>
</dbReference>
<dbReference type="Proteomes" id="UP000234881">
    <property type="component" value="Unassembled WGS sequence"/>
</dbReference>
<feature type="binding site" evidence="6">
    <location>
        <position position="135"/>
    </location>
    <ligand>
        <name>S-adenosyl-L-methionine</name>
        <dbReference type="ChEBI" id="CHEBI:59789"/>
    </ligand>
</feature>
<protein>
    <recommendedName>
        <fullName evidence="6">Ribosomal protein L11 methyltransferase</fullName>
        <shortName evidence="6">L11 Mtase</shortName>
        <ecNumber evidence="6">2.1.1.-</ecNumber>
    </recommendedName>
</protein>
<comment type="function">
    <text evidence="6">Methylates ribosomal protein L11.</text>
</comment>
<dbReference type="InterPro" id="IPR004498">
    <property type="entry name" value="Ribosomal_PrmA_MeTrfase"/>
</dbReference>
<dbReference type="PANTHER" id="PTHR43648:SF1">
    <property type="entry name" value="ELECTRON TRANSFER FLAVOPROTEIN BETA SUBUNIT LYSINE METHYLTRANSFERASE"/>
    <property type="match status" value="1"/>
</dbReference>
<evidence type="ECO:0000313" key="7">
    <source>
        <dbReference type="EMBL" id="PLW75535.1"/>
    </source>
</evidence>
<sequence length="289" mass="31244">MPQYLYAEGNLEEIQTAAKHLENVFEEDGFAVSNFEIDEDNGLWALSLYPAEEGVTDTYKIALAELSALSMQIPLKIKELEDEDWVSKSLEGLSPVEAGRFVVHGSHDKGLNTKGRIPIQINAGQAFGTGHHGTTAGCLKIISEELRSYSPCRILDLGTGSGVLAIALAKLLKQEVIATDIDPISIETTNENIRINGVHPLVKTAVATGFSHSIFKEKGPFDLIVANILAGPLCQMAPELAAHTSVGGRIILSGLLPHQRARVIAAYRTQGMRLIRSITQDGWLVLVLG</sequence>
<keyword evidence="5 6" id="KW-0949">S-adenosyl-L-methionine</keyword>
<evidence type="ECO:0000256" key="2">
    <source>
        <dbReference type="ARBA" id="ARBA00022490"/>
    </source>
</evidence>
<dbReference type="PANTHER" id="PTHR43648">
    <property type="entry name" value="ELECTRON TRANSFER FLAVOPROTEIN BETA SUBUNIT LYSINE METHYLTRANSFERASE"/>
    <property type="match status" value="1"/>
</dbReference>
<dbReference type="SUPFAM" id="SSF53335">
    <property type="entry name" value="S-adenosyl-L-methionine-dependent methyltransferases"/>
    <property type="match status" value="1"/>
</dbReference>
<dbReference type="GO" id="GO:0008276">
    <property type="term" value="F:protein methyltransferase activity"/>
    <property type="evidence" value="ECO:0007669"/>
    <property type="project" value="UniProtKB-UniRule"/>
</dbReference>
<keyword evidence="3 6" id="KW-0489">Methyltransferase</keyword>
<organism evidence="7 9">
    <name type="scientific">Cohaesibacter celericrescens</name>
    <dbReference type="NCBI Taxonomy" id="2067669"/>
    <lineage>
        <taxon>Bacteria</taxon>
        <taxon>Pseudomonadati</taxon>
        <taxon>Pseudomonadota</taxon>
        <taxon>Alphaproteobacteria</taxon>
        <taxon>Hyphomicrobiales</taxon>
        <taxon>Cohaesibacteraceae</taxon>
    </lineage>
</organism>
<dbReference type="CDD" id="cd02440">
    <property type="entry name" value="AdoMet_MTases"/>
    <property type="match status" value="1"/>
</dbReference>
<evidence type="ECO:0000256" key="5">
    <source>
        <dbReference type="ARBA" id="ARBA00022691"/>
    </source>
</evidence>
<dbReference type="GO" id="GO:0005840">
    <property type="term" value="C:ribosome"/>
    <property type="evidence" value="ECO:0007669"/>
    <property type="project" value="UniProtKB-KW"/>
</dbReference>
<comment type="caution">
    <text evidence="7">The sequence shown here is derived from an EMBL/GenBank/DDBJ whole genome shotgun (WGS) entry which is preliminary data.</text>
</comment>
<dbReference type="Pfam" id="PF06325">
    <property type="entry name" value="PrmA"/>
    <property type="match status" value="1"/>
</dbReference>
<dbReference type="InterPro" id="IPR029063">
    <property type="entry name" value="SAM-dependent_MTases_sf"/>
</dbReference>
<reference evidence="7 9" key="1">
    <citation type="submission" date="2018-01" db="EMBL/GenBank/DDBJ databases">
        <title>The draft genome sequence of Cohaesibacter sp. H1304.</title>
        <authorList>
            <person name="Wang N.-N."/>
            <person name="Du Z.-J."/>
        </authorList>
    </citation>
    <scope>NUCLEOTIDE SEQUENCE [LARGE SCALE GENOMIC DNA]</scope>
    <source>
        <strain evidence="7 9">H1304</strain>
    </source>
</reference>